<keyword evidence="1" id="KW-1133">Transmembrane helix</keyword>
<evidence type="ECO:0008006" key="3">
    <source>
        <dbReference type="Google" id="ProtNLM"/>
    </source>
</evidence>
<proteinExistence type="predicted"/>
<evidence type="ECO:0000256" key="1">
    <source>
        <dbReference type="SAM" id="Phobius"/>
    </source>
</evidence>
<feature type="transmembrane region" description="Helical" evidence="1">
    <location>
        <begin position="29"/>
        <end position="48"/>
    </location>
</feature>
<accession>A0AAU8DQN4</accession>
<gene>
    <name evidence="2" type="ORF">ABLG96_20395</name>
</gene>
<reference evidence="2" key="1">
    <citation type="submission" date="2024-05" db="EMBL/GenBank/DDBJ databases">
        <authorList>
            <person name="Cai S.Y."/>
            <person name="Jin L.M."/>
            <person name="Li H.R."/>
        </authorList>
    </citation>
    <scope>NUCLEOTIDE SEQUENCE</scope>
    <source>
        <strain evidence="2">A5-74</strain>
    </source>
</reference>
<protein>
    <recommendedName>
        <fullName evidence="3">Cohesin domain-containing protein</fullName>
    </recommendedName>
</protein>
<dbReference type="RefSeq" id="WP_353649138.1">
    <property type="nucleotide sequence ID" value="NZ_CP159218.1"/>
</dbReference>
<dbReference type="AlphaFoldDB" id="A0AAU8DQN4"/>
<organism evidence="2">
    <name type="scientific">Nakamurella sp. A5-74</name>
    <dbReference type="NCBI Taxonomy" id="3158264"/>
    <lineage>
        <taxon>Bacteria</taxon>
        <taxon>Bacillati</taxon>
        <taxon>Actinomycetota</taxon>
        <taxon>Actinomycetes</taxon>
        <taxon>Nakamurellales</taxon>
        <taxon>Nakamurellaceae</taxon>
        <taxon>Nakamurella</taxon>
    </lineage>
</organism>
<name>A0AAU8DQN4_9ACTN</name>
<keyword evidence="1" id="KW-0472">Membrane</keyword>
<sequence length="176" mass="18488">MSPSDEAASTLSDIPRAGRGRPGLVLRRITLGLVALVVAVAATGLLGVHSTSVAATRGAWTLTVEYAGVARAGLDVPLQITVQHTGGFADEIDLAINRDYLLLFEQQGFYPDASASTSLGDDVLLTFDAPPEGDTFVVDFDAYVQPAAQQGARGTVAVLDGTERLVQVEFRTALFP</sequence>
<dbReference type="EMBL" id="CP159218">
    <property type="protein sequence ID" value="XCG63523.1"/>
    <property type="molecule type" value="Genomic_DNA"/>
</dbReference>
<keyword evidence="1" id="KW-0812">Transmembrane</keyword>
<evidence type="ECO:0000313" key="2">
    <source>
        <dbReference type="EMBL" id="XCG63523.1"/>
    </source>
</evidence>